<evidence type="ECO:0000313" key="5">
    <source>
        <dbReference type="Proteomes" id="UP000241201"/>
    </source>
</evidence>
<evidence type="ECO:0000256" key="2">
    <source>
        <dbReference type="RuleBase" id="RU362039"/>
    </source>
</evidence>
<dbReference type="Proteomes" id="UP000241201">
    <property type="component" value="Unassembled WGS sequence"/>
</dbReference>
<dbReference type="NCBIfam" id="TIGR00040">
    <property type="entry name" value="yfcE"/>
    <property type="match status" value="1"/>
</dbReference>
<gene>
    <name evidence="4" type="ORF">C7U55_03140</name>
</gene>
<keyword evidence="2" id="KW-0479">Metal-binding</keyword>
<comment type="caution">
    <text evidence="4">The sequence shown here is derived from an EMBL/GenBank/DDBJ whole genome shotgun (WGS) entry which is preliminary data.</text>
</comment>
<sequence length="199" mass="23497">MDFFIKKCIIYFILIYWRFFMRLLVVSDSHGYDEELEFVLKNITYDAAIHCGDCHFDKKSSFLKLFDVIVQGNHDEDFLPLEMTFKTPLGEIFICHGHTFHVYKGYDELSRYINKKNFSICFHGHTHVPHIEKFENILFVNPGSIMFNRGLSECGSYAIVEINHKIEVTFYDSRTLKKIPQSVIDKDQDILNEFKLFAK</sequence>
<dbReference type="GO" id="GO:0046872">
    <property type="term" value="F:metal ion binding"/>
    <property type="evidence" value="ECO:0007669"/>
    <property type="project" value="UniProtKB-KW"/>
</dbReference>
<dbReference type="Pfam" id="PF12850">
    <property type="entry name" value="Metallophos_2"/>
    <property type="match status" value="1"/>
</dbReference>
<dbReference type="EMBL" id="PYLP01000002">
    <property type="protein sequence ID" value="PST41786.1"/>
    <property type="molecule type" value="Genomic_DNA"/>
</dbReference>
<accession>A0A2T3G2M1</accession>
<name>A0A2T3G2M1_9FIRM</name>
<proteinExistence type="inferred from homology"/>
<dbReference type="PANTHER" id="PTHR11124">
    <property type="entry name" value="VACUOLAR SORTING PROTEIN VPS29"/>
    <property type="match status" value="1"/>
</dbReference>
<evidence type="ECO:0000259" key="3">
    <source>
        <dbReference type="Pfam" id="PF12850"/>
    </source>
</evidence>
<comment type="similarity">
    <text evidence="1 2">Belongs to the metallophosphoesterase superfamily. YfcE family.</text>
</comment>
<dbReference type="SUPFAM" id="SSF56300">
    <property type="entry name" value="Metallo-dependent phosphatases"/>
    <property type="match status" value="1"/>
</dbReference>
<dbReference type="Gene3D" id="3.60.21.10">
    <property type="match status" value="1"/>
</dbReference>
<comment type="cofactor">
    <cofactor evidence="2">
        <name>a divalent metal cation</name>
        <dbReference type="ChEBI" id="CHEBI:60240"/>
    </cofactor>
</comment>
<dbReference type="InterPro" id="IPR024654">
    <property type="entry name" value="Calcineurin-like_PHP_lpxH"/>
</dbReference>
<feature type="domain" description="Calcineurin-like phosphoesterase" evidence="3">
    <location>
        <begin position="21"/>
        <end position="164"/>
    </location>
</feature>
<reference evidence="5" key="1">
    <citation type="submission" date="2018-03" db="EMBL/GenBank/DDBJ databases">
        <title>Lachnoclostridium SNUG30370 gen.nov., sp.nov., isolated from human faeces.</title>
        <authorList>
            <person name="Seo B."/>
            <person name="Jeon K."/>
            <person name="Ko G."/>
        </authorList>
    </citation>
    <scope>NUCLEOTIDE SEQUENCE [LARGE SCALE GENOMIC DNA]</scope>
    <source>
        <strain evidence="5">SNUG30370</strain>
    </source>
</reference>
<evidence type="ECO:0000256" key="1">
    <source>
        <dbReference type="ARBA" id="ARBA00008950"/>
    </source>
</evidence>
<protein>
    <recommendedName>
        <fullName evidence="2">Phosphoesterase</fullName>
        <ecNumber evidence="2">3.1.4.-</ecNumber>
    </recommendedName>
</protein>
<dbReference type="EC" id="3.1.4.-" evidence="2"/>
<dbReference type="GO" id="GO:0016787">
    <property type="term" value="F:hydrolase activity"/>
    <property type="evidence" value="ECO:0007669"/>
    <property type="project" value="UniProtKB-UniRule"/>
</dbReference>
<organism evidence="4 5">
    <name type="scientific">Faecalibacillus faecis</name>
    <dbReference type="NCBI Taxonomy" id="1982628"/>
    <lineage>
        <taxon>Bacteria</taxon>
        <taxon>Bacillati</taxon>
        <taxon>Bacillota</taxon>
        <taxon>Erysipelotrichia</taxon>
        <taxon>Erysipelotrichales</taxon>
        <taxon>Coprobacillaceae</taxon>
        <taxon>Faecalibacillus</taxon>
    </lineage>
</organism>
<dbReference type="InterPro" id="IPR029052">
    <property type="entry name" value="Metallo-depent_PP-like"/>
</dbReference>
<dbReference type="AlphaFoldDB" id="A0A2T3G2M1"/>
<keyword evidence="5" id="KW-1185">Reference proteome</keyword>
<evidence type="ECO:0000313" key="4">
    <source>
        <dbReference type="EMBL" id="PST41786.1"/>
    </source>
</evidence>
<dbReference type="InterPro" id="IPR000979">
    <property type="entry name" value="Phosphodiesterase_MJ0936/Vps29"/>
</dbReference>